<dbReference type="Pfam" id="PF08245">
    <property type="entry name" value="Mur_ligase_M"/>
    <property type="match status" value="1"/>
</dbReference>
<evidence type="ECO:0000313" key="17">
    <source>
        <dbReference type="EMBL" id="GLG04859.1"/>
    </source>
</evidence>
<evidence type="ECO:0000256" key="10">
    <source>
        <dbReference type="ARBA" id="ARBA00023306"/>
    </source>
</evidence>
<dbReference type="InterPro" id="IPR004101">
    <property type="entry name" value="Mur_ligase_C"/>
</dbReference>
<feature type="domain" description="Mur ligase central" evidence="16">
    <location>
        <begin position="143"/>
        <end position="341"/>
    </location>
</feature>
<comment type="catalytic activity">
    <reaction evidence="12">
        <text>UDP-N-acetyl-alpha-D-muramoyl-L-alanyl-D-glutamate + meso-2,6-diaminopimelate + ATP = UDP-N-acetyl-alpha-D-muramoyl-L-alanyl-gamma-D-glutamyl-meso-2,6-diaminopimelate + ADP + phosphate + H(+)</text>
        <dbReference type="Rhea" id="RHEA:23676"/>
        <dbReference type="ChEBI" id="CHEBI:15378"/>
        <dbReference type="ChEBI" id="CHEBI:30616"/>
        <dbReference type="ChEBI" id="CHEBI:43474"/>
        <dbReference type="ChEBI" id="CHEBI:57791"/>
        <dbReference type="ChEBI" id="CHEBI:83900"/>
        <dbReference type="ChEBI" id="CHEBI:83905"/>
        <dbReference type="ChEBI" id="CHEBI:456216"/>
        <dbReference type="EC" id="6.3.2.13"/>
    </reaction>
</comment>
<proteinExistence type="inferred from homology"/>
<evidence type="ECO:0000256" key="8">
    <source>
        <dbReference type="ARBA" id="ARBA00022960"/>
    </source>
</evidence>
<dbReference type="InterPro" id="IPR035911">
    <property type="entry name" value="MurE/MurF_N"/>
</dbReference>
<feature type="binding site" evidence="12">
    <location>
        <position position="57"/>
    </location>
    <ligand>
        <name>UDP-N-acetyl-alpha-D-muramoyl-L-alanyl-D-glutamate</name>
        <dbReference type="ChEBI" id="CHEBI:83900"/>
    </ligand>
</feature>
<keyword evidence="18" id="KW-1185">Reference proteome</keyword>
<dbReference type="GO" id="GO:0008765">
    <property type="term" value="F:UDP-N-acetylmuramoylalanyl-D-glutamate-2,6-diaminopimelate ligase activity"/>
    <property type="evidence" value="ECO:0007669"/>
    <property type="project" value="UniProtKB-UniRule"/>
</dbReference>
<evidence type="ECO:0000259" key="14">
    <source>
        <dbReference type="Pfam" id="PF01225"/>
    </source>
</evidence>
<dbReference type="GO" id="GO:0004326">
    <property type="term" value="F:tetrahydrofolylpolyglutamate synthase activity"/>
    <property type="evidence" value="ECO:0007669"/>
    <property type="project" value="InterPro"/>
</dbReference>
<dbReference type="Gene3D" id="3.90.190.20">
    <property type="entry name" value="Mur ligase, C-terminal domain"/>
    <property type="match status" value="1"/>
</dbReference>
<dbReference type="Pfam" id="PF01225">
    <property type="entry name" value="Mur_ligase"/>
    <property type="match status" value="1"/>
</dbReference>
<comment type="caution">
    <text evidence="17">The sequence shown here is derived from an EMBL/GenBank/DDBJ whole genome shotgun (WGS) entry which is preliminary data.</text>
</comment>
<name>A0A9W6C7I4_9FIRM</name>
<keyword evidence="5 12" id="KW-0132">Cell division</keyword>
<evidence type="ECO:0000256" key="13">
    <source>
        <dbReference type="RuleBase" id="RU004135"/>
    </source>
</evidence>
<feature type="domain" description="Mur ligase C-terminal" evidence="15">
    <location>
        <begin position="363"/>
        <end position="490"/>
    </location>
</feature>
<comment type="pathway">
    <text evidence="1 12 13">Cell wall biogenesis; peptidoglycan biosynthesis.</text>
</comment>
<dbReference type="InterPro" id="IPR036565">
    <property type="entry name" value="Mur-like_cat_sf"/>
</dbReference>
<dbReference type="GO" id="GO:0005737">
    <property type="term" value="C:cytoplasm"/>
    <property type="evidence" value="ECO:0007669"/>
    <property type="project" value="UniProtKB-SubCell"/>
</dbReference>
<feature type="binding site" evidence="12">
    <location>
        <position position="492"/>
    </location>
    <ligand>
        <name>meso-2,6-diaminopimelate</name>
        <dbReference type="ChEBI" id="CHEBI:57791"/>
    </ligand>
</feature>
<evidence type="ECO:0000259" key="16">
    <source>
        <dbReference type="Pfam" id="PF08245"/>
    </source>
</evidence>
<comment type="cofactor">
    <cofactor evidence="12">
        <name>Mg(2+)</name>
        <dbReference type="ChEBI" id="CHEBI:18420"/>
    </cofactor>
</comment>
<dbReference type="SUPFAM" id="SSF53623">
    <property type="entry name" value="MurD-like peptide ligases, catalytic domain"/>
    <property type="match status" value="1"/>
</dbReference>
<evidence type="ECO:0000256" key="12">
    <source>
        <dbReference type="HAMAP-Rule" id="MF_00208"/>
    </source>
</evidence>
<keyword evidence="3 12" id="KW-0963">Cytoplasm</keyword>
<dbReference type="GO" id="GO:0000287">
    <property type="term" value="F:magnesium ion binding"/>
    <property type="evidence" value="ECO:0007669"/>
    <property type="project" value="UniProtKB-UniRule"/>
</dbReference>
<dbReference type="AlphaFoldDB" id="A0A9W6C7I4"/>
<dbReference type="GO" id="GO:0008360">
    <property type="term" value="P:regulation of cell shape"/>
    <property type="evidence" value="ECO:0007669"/>
    <property type="project" value="UniProtKB-KW"/>
</dbReference>
<organism evidence="17 18">
    <name type="scientific">Sellimonas catena</name>
    <dbReference type="NCBI Taxonomy" id="2994035"/>
    <lineage>
        <taxon>Bacteria</taxon>
        <taxon>Bacillati</taxon>
        <taxon>Bacillota</taxon>
        <taxon>Clostridia</taxon>
        <taxon>Lachnospirales</taxon>
        <taxon>Lachnospiraceae</taxon>
        <taxon>Sellimonas</taxon>
    </lineage>
</organism>
<dbReference type="HAMAP" id="MF_00208">
    <property type="entry name" value="MurE"/>
    <property type="match status" value="1"/>
</dbReference>
<feature type="short sequence motif" description="Meso-diaminopimelate recognition motif" evidence="12">
    <location>
        <begin position="436"/>
        <end position="439"/>
    </location>
</feature>
<sequence length="519" mass="57177">MAKSNNYAMITYIDSKNCQKVCGLMRAVELLQAVRYEPAGEKIRFPDREISGVSIDSRDCREGSVFVCIRGSVCNGSRYAKEAVRHGAKVLVAAKEEQELIGKILGQFPECEGVLVEDEREAAALLAARYEGEPSRSMTMIGVTGTKGKTTTVSMIRKILSEAGIRTGMIGTTGQFDGKEHLPSEHTTPDAVTLQRSLARMRKNACRACVMEVSSQALKLQRTKGICFDTGVFLNLGDDHIGRFEHADKEEYLACKRKLFLQSREAVVNADDPAWKQMLAGTGCPFQTFGIRNGDFRAVKIRTESFVQGHPGVEFDIGKVHFQIPAPGIFTVYNALAAVRVCMQYGVTPKTAAGSLLDFQVKGRMQFFSIPGGGEAVIDYAHNAMSLESVLTTLRAYRPARLITVFGCGGQRAKERRFQMGEVSGRLSDLTVITSDNPRWEAPEAIMDDIETGVRKTDGKYLRITDRKEAVKQAVEMAGPGDLVVIAGKGHENTQEIQGVFYRMDEQELVEEACTQKLL</sequence>
<feature type="domain" description="Mur ligase N-terminal catalytic" evidence="14">
    <location>
        <begin position="49"/>
        <end position="98"/>
    </location>
</feature>
<feature type="binding site" evidence="12">
    <location>
        <position position="488"/>
    </location>
    <ligand>
        <name>meso-2,6-diaminopimelate</name>
        <dbReference type="ChEBI" id="CHEBI:57791"/>
    </ligand>
</feature>
<feature type="binding site" evidence="12">
    <location>
        <position position="222"/>
    </location>
    <ligand>
        <name>UDP-N-acetyl-alpha-D-muramoyl-L-alanyl-D-glutamate</name>
        <dbReference type="ChEBI" id="CHEBI:83900"/>
    </ligand>
</feature>
<keyword evidence="8 12" id="KW-0133">Cell shape</keyword>
<dbReference type="GO" id="GO:0005524">
    <property type="term" value="F:ATP binding"/>
    <property type="evidence" value="ECO:0007669"/>
    <property type="project" value="UniProtKB-UniRule"/>
</dbReference>
<feature type="binding site" evidence="12">
    <location>
        <position position="214"/>
    </location>
    <ligand>
        <name>UDP-N-acetyl-alpha-D-muramoyl-L-alanyl-D-glutamate</name>
        <dbReference type="ChEBI" id="CHEBI:83900"/>
    </ligand>
</feature>
<evidence type="ECO:0000256" key="11">
    <source>
        <dbReference type="ARBA" id="ARBA00023316"/>
    </source>
</evidence>
<comment type="subcellular location">
    <subcellularLocation>
        <location evidence="12 13">Cytoplasm</location>
    </subcellularLocation>
</comment>
<dbReference type="EMBL" id="BSBO01000020">
    <property type="protein sequence ID" value="GLG04859.1"/>
    <property type="molecule type" value="Genomic_DNA"/>
</dbReference>
<dbReference type="RefSeq" id="WP_281872934.1">
    <property type="nucleotide sequence ID" value="NZ_BSBO01000020.1"/>
</dbReference>
<reference evidence="17 18" key="1">
    <citation type="journal article" date="2023" name="Int. J. Syst. Evol. Microbiol.">
        <title>Sellimonas catena sp. nov., isolated from human faeces.</title>
        <authorList>
            <person name="Hisatomi A."/>
            <person name="Ohkuma M."/>
            <person name="Sakamoto M."/>
        </authorList>
    </citation>
    <scope>NUCLEOTIDE SEQUENCE [LARGE SCALE GENOMIC DNA]</scope>
    <source>
        <strain evidence="17 18">12EGH17</strain>
    </source>
</reference>
<evidence type="ECO:0000256" key="3">
    <source>
        <dbReference type="ARBA" id="ARBA00022490"/>
    </source>
</evidence>
<dbReference type="InterPro" id="IPR013221">
    <property type="entry name" value="Mur_ligase_cen"/>
</dbReference>
<dbReference type="EC" id="6.3.2.13" evidence="12"/>
<evidence type="ECO:0000259" key="15">
    <source>
        <dbReference type="Pfam" id="PF02875"/>
    </source>
</evidence>
<feature type="modified residue" description="N6-carboxylysine" evidence="12">
    <location>
        <position position="256"/>
    </location>
</feature>
<dbReference type="InterPro" id="IPR005761">
    <property type="entry name" value="UDP-N-AcMur-Glu-dNH2Pim_ligase"/>
</dbReference>
<evidence type="ECO:0000256" key="1">
    <source>
        <dbReference type="ARBA" id="ARBA00004752"/>
    </source>
</evidence>
<evidence type="ECO:0000256" key="6">
    <source>
        <dbReference type="ARBA" id="ARBA00022741"/>
    </source>
</evidence>
<dbReference type="GO" id="GO:0051301">
    <property type="term" value="P:cell division"/>
    <property type="evidence" value="ECO:0007669"/>
    <property type="project" value="UniProtKB-KW"/>
</dbReference>
<feature type="binding site" evidence="12">
    <location>
        <begin position="145"/>
        <end position="151"/>
    </location>
    <ligand>
        <name>ATP</name>
        <dbReference type="ChEBI" id="CHEBI:30616"/>
    </ligand>
</feature>
<evidence type="ECO:0000256" key="9">
    <source>
        <dbReference type="ARBA" id="ARBA00022984"/>
    </source>
</evidence>
<dbReference type="Gene3D" id="3.40.1390.10">
    <property type="entry name" value="MurE/MurF, N-terminal domain"/>
    <property type="match status" value="1"/>
</dbReference>
<dbReference type="InterPro" id="IPR036615">
    <property type="entry name" value="Mur_ligase_C_dom_sf"/>
</dbReference>
<dbReference type="PANTHER" id="PTHR23135">
    <property type="entry name" value="MUR LIGASE FAMILY MEMBER"/>
    <property type="match status" value="1"/>
</dbReference>
<feature type="binding site" evidence="12">
    <location>
        <position position="412"/>
    </location>
    <ligand>
        <name>meso-2,6-diaminopimelate</name>
        <dbReference type="ChEBI" id="CHEBI:57791"/>
    </ligand>
</feature>
<comment type="similarity">
    <text evidence="2 12">Belongs to the MurCDEF family. MurE subfamily.</text>
</comment>
<accession>A0A9W6C7I4</accession>
<dbReference type="Proteomes" id="UP001145145">
    <property type="component" value="Unassembled WGS sequence"/>
</dbReference>
<dbReference type="Gene3D" id="3.40.1190.10">
    <property type="entry name" value="Mur-like, catalytic domain"/>
    <property type="match status" value="1"/>
</dbReference>
<dbReference type="SUPFAM" id="SSF63418">
    <property type="entry name" value="MurE/MurF N-terminal domain"/>
    <property type="match status" value="1"/>
</dbReference>
<dbReference type="InterPro" id="IPR018109">
    <property type="entry name" value="Folylpolyglutamate_synth_CS"/>
</dbReference>
<keyword evidence="4 12" id="KW-0436">Ligase</keyword>
<gene>
    <name evidence="12 17" type="primary">murE</name>
    <name evidence="17" type="ORF">Selli1_20330</name>
</gene>
<dbReference type="GO" id="GO:0071555">
    <property type="term" value="P:cell wall organization"/>
    <property type="evidence" value="ECO:0007669"/>
    <property type="project" value="UniProtKB-KW"/>
</dbReference>
<comment type="function">
    <text evidence="12">Catalyzes the addition of meso-diaminopimelic acid to the nucleotide precursor UDP-N-acetylmuramoyl-L-alanyl-D-glutamate (UMAG) in the biosynthesis of bacterial cell-wall peptidoglycan.</text>
</comment>
<dbReference type="InterPro" id="IPR000713">
    <property type="entry name" value="Mur_ligase_N"/>
</dbReference>
<keyword evidence="9 12" id="KW-0573">Peptidoglycan synthesis</keyword>
<evidence type="ECO:0000256" key="4">
    <source>
        <dbReference type="ARBA" id="ARBA00022598"/>
    </source>
</evidence>
<feature type="binding site" evidence="12">
    <location>
        <begin position="436"/>
        <end position="439"/>
    </location>
    <ligand>
        <name>meso-2,6-diaminopimelate</name>
        <dbReference type="ChEBI" id="CHEBI:57791"/>
    </ligand>
</feature>
<comment type="PTM">
    <text evidence="12">Carboxylation is probably crucial for Mg(2+) binding and, consequently, for the gamma-phosphate positioning of ATP.</text>
</comment>
<dbReference type="NCBIfam" id="NF001126">
    <property type="entry name" value="PRK00139.1-4"/>
    <property type="match status" value="1"/>
</dbReference>
<evidence type="ECO:0000256" key="7">
    <source>
        <dbReference type="ARBA" id="ARBA00022840"/>
    </source>
</evidence>
<dbReference type="GO" id="GO:0009252">
    <property type="term" value="P:peptidoglycan biosynthetic process"/>
    <property type="evidence" value="ECO:0007669"/>
    <property type="project" value="UniProtKB-UniRule"/>
</dbReference>
<comment type="caution">
    <text evidence="12">Lacks conserved residue(s) required for the propagation of feature annotation.</text>
</comment>
<dbReference type="PANTHER" id="PTHR23135:SF4">
    <property type="entry name" value="UDP-N-ACETYLMURAMOYL-L-ALANYL-D-GLUTAMATE--2,6-DIAMINOPIMELATE LIGASE MURE HOMOLOG, CHLOROPLASTIC"/>
    <property type="match status" value="1"/>
</dbReference>
<keyword evidence="10 12" id="KW-0131">Cell cycle</keyword>
<keyword evidence="11 12" id="KW-0961">Cell wall biogenesis/degradation</keyword>
<keyword evidence="7 12" id="KW-0067">ATP-binding</keyword>
<dbReference type="PROSITE" id="PS01011">
    <property type="entry name" value="FOLYLPOLYGLU_SYNT_1"/>
    <property type="match status" value="1"/>
</dbReference>
<protein>
    <recommendedName>
        <fullName evidence="12">UDP-N-acetylmuramoyl-L-alanyl-D-glutamate--2,6-diaminopimelate ligase</fullName>
        <ecNumber evidence="12">6.3.2.13</ecNumber>
    </recommendedName>
    <alternativeName>
        <fullName evidence="12">Meso-A2pm-adding enzyme</fullName>
    </alternativeName>
    <alternativeName>
        <fullName evidence="12">Meso-diaminopimelate-adding enzyme</fullName>
    </alternativeName>
    <alternativeName>
        <fullName evidence="12">UDP-MurNAc-L-Ala-D-Glu:meso-diaminopimelate ligase</fullName>
    </alternativeName>
    <alternativeName>
        <fullName evidence="12">UDP-MurNAc-tripeptide synthetase</fullName>
    </alternativeName>
    <alternativeName>
        <fullName evidence="12">UDP-N-acetylmuramyl-tripeptide synthetase</fullName>
    </alternativeName>
</protein>
<feature type="binding site" evidence="12">
    <location>
        <begin position="187"/>
        <end position="188"/>
    </location>
    <ligand>
        <name>UDP-N-acetyl-alpha-D-muramoyl-L-alanyl-D-glutamate</name>
        <dbReference type="ChEBI" id="CHEBI:83900"/>
    </ligand>
</feature>
<evidence type="ECO:0000313" key="18">
    <source>
        <dbReference type="Proteomes" id="UP001145145"/>
    </source>
</evidence>
<evidence type="ECO:0000256" key="5">
    <source>
        <dbReference type="ARBA" id="ARBA00022618"/>
    </source>
</evidence>
<keyword evidence="6 12" id="KW-0547">Nucleotide-binding</keyword>
<dbReference type="SUPFAM" id="SSF53244">
    <property type="entry name" value="MurD-like peptide ligases, peptide-binding domain"/>
    <property type="match status" value="1"/>
</dbReference>
<evidence type="ECO:0000256" key="2">
    <source>
        <dbReference type="ARBA" id="ARBA00005898"/>
    </source>
</evidence>
<dbReference type="NCBIfam" id="TIGR01085">
    <property type="entry name" value="murE"/>
    <property type="match status" value="1"/>
</dbReference>
<dbReference type="Pfam" id="PF02875">
    <property type="entry name" value="Mur_ligase_C"/>
    <property type="match status" value="1"/>
</dbReference>
<keyword evidence="12" id="KW-0460">Magnesium</keyword>